<dbReference type="Gene3D" id="1.25.40.10">
    <property type="entry name" value="Tetratricopeptide repeat domain"/>
    <property type="match status" value="1"/>
</dbReference>
<evidence type="ECO:0000256" key="1">
    <source>
        <dbReference type="SAM" id="SignalP"/>
    </source>
</evidence>
<feature type="chain" id="PRO_5030596896" description="Tetratricopeptide repeat protein" evidence="1">
    <location>
        <begin position="21"/>
        <end position="376"/>
    </location>
</feature>
<sequence length="376" mass="43246">MLTRLCLFWFSLSLASFSLANGEDFLGVPREEIDELVALGYNLDPQTEALVKGMAAKYPESPVSGIVEAGFLYWMQNYQEWDEDLMEAFEARAEKALEKAESYLDENEDDPDARFAVAMVELMQVIYYVDHHRWWSAFWKSRSSLKTMRRLVAEYPDYQDAKLPLGMHNCYMSRTPGYLKPLAFLMRFKGDWDLGIRYMQEARDYGLFCTVDAGYYLSDIWMELADDRLAARDEAARLVQRFPGNLRFRTKLAELERGLSRHEAARDLAFSVLEDERIDGFPAVKKQSLESLLWSSLGTQEFEITLDTALRVDELAEEYERLEDWAIWADVARGEAFLAQGKREEALALWRVVTEAGNIDAASAATRRLSEVEGES</sequence>
<evidence type="ECO:0000313" key="2">
    <source>
        <dbReference type="EMBL" id="MBC2607035.1"/>
    </source>
</evidence>
<dbReference type="AlphaFoldDB" id="A0A7X1B9Y3"/>
<feature type="signal peptide" evidence="1">
    <location>
        <begin position="1"/>
        <end position="20"/>
    </location>
</feature>
<name>A0A7X1B9Y3_9BACT</name>
<dbReference type="Proteomes" id="UP000526501">
    <property type="component" value="Unassembled WGS sequence"/>
</dbReference>
<evidence type="ECO:0000313" key="3">
    <source>
        <dbReference type="Proteomes" id="UP000526501"/>
    </source>
</evidence>
<proteinExistence type="predicted"/>
<dbReference type="RefSeq" id="WP_185660899.1">
    <property type="nucleotide sequence ID" value="NZ_CAWPOO010000012.1"/>
</dbReference>
<accession>A0A7X1B9Y3</accession>
<reference evidence="2 3" key="1">
    <citation type="submission" date="2020-07" db="EMBL/GenBank/DDBJ databases">
        <authorList>
            <person name="Feng X."/>
        </authorList>
    </citation>
    <scope>NUCLEOTIDE SEQUENCE [LARGE SCALE GENOMIC DNA]</scope>
    <source>
        <strain evidence="2 3">JCM23202</strain>
    </source>
</reference>
<evidence type="ECO:0008006" key="4">
    <source>
        <dbReference type="Google" id="ProtNLM"/>
    </source>
</evidence>
<protein>
    <recommendedName>
        <fullName evidence="4">Tetratricopeptide repeat protein</fullName>
    </recommendedName>
</protein>
<dbReference type="EMBL" id="JACHVC010000012">
    <property type="protein sequence ID" value="MBC2607035.1"/>
    <property type="molecule type" value="Genomic_DNA"/>
</dbReference>
<dbReference type="InterPro" id="IPR011990">
    <property type="entry name" value="TPR-like_helical_dom_sf"/>
</dbReference>
<keyword evidence="1" id="KW-0732">Signal</keyword>
<gene>
    <name evidence="2" type="ORF">H5P27_13355</name>
</gene>
<comment type="caution">
    <text evidence="2">The sequence shown here is derived from an EMBL/GenBank/DDBJ whole genome shotgun (WGS) entry which is preliminary data.</text>
</comment>
<keyword evidence="3" id="KW-1185">Reference proteome</keyword>
<organism evidence="2 3">
    <name type="scientific">Pelagicoccus albus</name>
    <dbReference type="NCBI Taxonomy" id="415222"/>
    <lineage>
        <taxon>Bacteria</taxon>
        <taxon>Pseudomonadati</taxon>
        <taxon>Verrucomicrobiota</taxon>
        <taxon>Opitutia</taxon>
        <taxon>Puniceicoccales</taxon>
        <taxon>Pelagicoccaceae</taxon>
        <taxon>Pelagicoccus</taxon>
    </lineage>
</organism>